<protein>
    <submittedName>
        <fullName evidence="2">J domain-containing protein</fullName>
    </submittedName>
</protein>
<comment type="caution">
    <text evidence="2">The sequence shown here is derived from an EMBL/GenBank/DDBJ whole genome shotgun (WGS) entry which is preliminary data.</text>
</comment>
<dbReference type="Proteomes" id="UP001321018">
    <property type="component" value="Unassembled WGS sequence"/>
</dbReference>
<dbReference type="RefSeq" id="WP_338005266.1">
    <property type="nucleotide sequence ID" value="NZ_JAOPKA010000015.1"/>
</dbReference>
<dbReference type="AlphaFoldDB" id="A0AAP2Z214"/>
<accession>A0AAP2Z214</accession>
<name>A0AAP2Z214_9EURY</name>
<organism evidence="2 3">
    <name type="scientific">Natronoglomus mannanivorans</name>
    <dbReference type="NCBI Taxonomy" id="2979990"/>
    <lineage>
        <taxon>Archaea</taxon>
        <taxon>Methanobacteriati</taxon>
        <taxon>Methanobacteriota</taxon>
        <taxon>Stenosarchaea group</taxon>
        <taxon>Halobacteria</taxon>
        <taxon>Halobacteriales</taxon>
        <taxon>Natrialbaceae</taxon>
        <taxon>Natronoglomus</taxon>
    </lineage>
</organism>
<evidence type="ECO:0000313" key="2">
    <source>
        <dbReference type="EMBL" id="MCU4743447.1"/>
    </source>
</evidence>
<feature type="compositionally biased region" description="Basic and acidic residues" evidence="1">
    <location>
        <begin position="7"/>
        <end position="41"/>
    </location>
</feature>
<gene>
    <name evidence="2" type="ORF">OB960_18840</name>
</gene>
<dbReference type="InterPro" id="IPR036869">
    <property type="entry name" value="J_dom_sf"/>
</dbReference>
<feature type="region of interest" description="Disordered" evidence="1">
    <location>
        <begin position="193"/>
        <end position="220"/>
    </location>
</feature>
<sequence length="220" mass="24441">MSSTQQTDRDRTIDWPRGHDRTDPADREPYPGDLAPTRKESFQSVVDELEAWEATEGSVRIETASQHYVDRPNIPHQHDKPDDVGVAAYFRREGEAADQEFGVSCDCWETQRENARAIALWARRQRLAERCGVQTAADTVETARLPPADEDAIAAPAAPSEDVLDEEPHEILEVSPDAPDEVVRAAFKAQVRDLNGHPDTGGSAGGFQKLKRAREAMLDE</sequence>
<evidence type="ECO:0000313" key="3">
    <source>
        <dbReference type="Proteomes" id="UP001321018"/>
    </source>
</evidence>
<evidence type="ECO:0000256" key="1">
    <source>
        <dbReference type="SAM" id="MobiDB-lite"/>
    </source>
</evidence>
<dbReference type="EMBL" id="JAOPKA010000015">
    <property type="protein sequence ID" value="MCU4743447.1"/>
    <property type="molecule type" value="Genomic_DNA"/>
</dbReference>
<feature type="region of interest" description="Disordered" evidence="1">
    <location>
        <begin position="1"/>
        <end position="41"/>
    </location>
</feature>
<dbReference type="SUPFAM" id="SSF46565">
    <property type="entry name" value="Chaperone J-domain"/>
    <property type="match status" value="1"/>
</dbReference>
<reference evidence="2" key="1">
    <citation type="submission" date="2022-09" db="EMBL/GenBank/DDBJ databases">
        <title>Enrichment on poylsaccharides allowed isolation of novel metabolic and taxonomic groups of Haloarchaea.</title>
        <authorList>
            <person name="Sorokin D.Y."/>
            <person name="Elcheninov A.G."/>
            <person name="Khizhniak T.V."/>
            <person name="Kolganova T.V."/>
            <person name="Kublanov I.V."/>
        </authorList>
    </citation>
    <scope>NUCLEOTIDE SEQUENCE</scope>
    <source>
        <strain evidence="2">AArc-xg1-1</strain>
    </source>
</reference>
<dbReference type="Gene3D" id="1.10.287.110">
    <property type="entry name" value="DnaJ domain"/>
    <property type="match status" value="1"/>
</dbReference>
<proteinExistence type="predicted"/>